<sequence length="59" mass="7054">MYIEKRGLEHIVTTDRNNRETRQSTTEKVLDSLVSWHGRVWTAWFHDMAECLVSKLSQY</sequence>
<evidence type="ECO:0000313" key="1">
    <source>
        <dbReference type="EMBL" id="CEK81629.1"/>
    </source>
</evidence>
<protein>
    <submittedName>
        <fullName evidence="1">Uncharacterized protein</fullName>
    </submittedName>
</protein>
<accession>A0A0B7AKR1</accession>
<reference evidence="1" key="1">
    <citation type="submission" date="2014-12" db="EMBL/GenBank/DDBJ databases">
        <title>Insight into the proteome of Arion vulgaris.</title>
        <authorList>
            <person name="Aradska J."/>
            <person name="Bulat T."/>
            <person name="Smidak R."/>
            <person name="Sarate P."/>
            <person name="Gangsoo J."/>
            <person name="Sialana F."/>
            <person name="Bilban M."/>
            <person name="Lubec G."/>
        </authorList>
    </citation>
    <scope>NUCLEOTIDE SEQUENCE</scope>
    <source>
        <tissue evidence="1">Skin</tissue>
    </source>
</reference>
<proteinExistence type="predicted"/>
<name>A0A0B7AKR1_9EUPU</name>
<gene>
    <name evidence="1" type="primary">ORF127058</name>
</gene>
<dbReference type="EMBL" id="HACG01034764">
    <property type="protein sequence ID" value="CEK81629.1"/>
    <property type="molecule type" value="Transcribed_RNA"/>
</dbReference>
<dbReference type="AlphaFoldDB" id="A0A0B7AKR1"/>
<organism evidence="1">
    <name type="scientific">Arion vulgaris</name>
    <dbReference type="NCBI Taxonomy" id="1028688"/>
    <lineage>
        <taxon>Eukaryota</taxon>
        <taxon>Metazoa</taxon>
        <taxon>Spiralia</taxon>
        <taxon>Lophotrochozoa</taxon>
        <taxon>Mollusca</taxon>
        <taxon>Gastropoda</taxon>
        <taxon>Heterobranchia</taxon>
        <taxon>Euthyneura</taxon>
        <taxon>Panpulmonata</taxon>
        <taxon>Eupulmonata</taxon>
        <taxon>Stylommatophora</taxon>
        <taxon>Helicina</taxon>
        <taxon>Arionoidea</taxon>
        <taxon>Arionidae</taxon>
        <taxon>Arion</taxon>
    </lineage>
</organism>